<feature type="region of interest" description="Disordered" evidence="1">
    <location>
        <begin position="1"/>
        <end position="40"/>
    </location>
</feature>
<feature type="compositionally biased region" description="Basic and acidic residues" evidence="1">
    <location>
        <begin position="13"/>
        <end position="25"/>
    </location>
</feature>
<dbReference type="EMBL" id="MU863636">
    <property type="protein sequence ID" value="KAK4101218.1"/>
    <property type="molecule type" value="Genomic_DNA"/>
</dbReference>
<accession>A0AAN6T1E5</accession>
<reference evidence="2" key="1">
    <citation type="journal article" date="2023" name="Mol. Phylogenet. Evol.">
        <title>Genome-scale phylogeny and comparative genomics of the fungal order Sordariales.</title>
        <authorList>
            <person name="Hensen N."/>
            <person name="Bonometti L."/>
            <person name="Westerberg I."/>
            <person name="Brannstrom I.O."/>
            <person name="Guillou S."/>
            <person name="Cros-Aarteil S."/>
            <person name="Calhoun S."/>
            <person name="Haridas S."/>
            <person name="Kuo A."/>
            <person name="Mondo S."/>
            <person name="Pangilinan J."/>
            <person name="Riley R."/>
            <person name="LaButti K."/>
            <person name="Andreopoulos B."/>
            <person name="Lipzen A."/>
            <person name="Chen C."/>
            <person name="Yan M."/>
            <person name="Daum C."/>
            <person name="Ng V."/>
            <person name="Clum A."/>
            <person name="Steindorff A."/>
            <person name="Ohm R.A."/>
            <person name="Martin F."/>
            <person name="Silar P."/>
            <person name="Natvig D.O."/>
            <person name="Lalanne C."/>
            <person name="Gautier V."/>
            <person name="Ament-Velasquez S.L."/>
            <person name="Kruys A."/>
            <person name="Hutchinson M.I."/>
            <person name="Powell A.J."/>
            <person name="Barry K."/>
            <person name="Miller A.N."/>
            <person name="Grigoriev I.V."/>
            <person name="Debuchy R."/>
            <person name="Gladieux P."/>
            <person name="Hiltunen Thoren M."/>
            <person name="Johannesson H."/>
        </authorList>
    </citation>
    <scope>NUCLEOTIDE SEQUENCE</scope>
    <source>
        <strain evidence="2">CBS 757.83</strain>
    </source>
</reference>
<reference evidence="2" key="2">
    <citation type="submission" date="2023-05" db="EMBL/GenBank/DDBJ databases">
        <authorList>
            <consortium name="Lawrence Berkeley National Laboratory"/>
            <person name="Steindorff A."/>
            <person name="Hensen N."/>
            <person name="Bonometti L."/>
            <person name="Westerberg I."/>
            <person name="Brannstrom I.O."/>
            <person name="Guillou S."/>
            <person name="Cros-Aarteil S."/>
            <person name="Calhoun S."/>
            <person name="Haridas S."/>
            <person name="Kuo A."/>
            <person name="Mondo S."/>
            <person name="Pangilinan J."/>
            <person name="Riley R."/>
            <person name="Labutti K."/>
            <person name="Andreopoulos B."/>
            <person name="Lipzen A."/>
            <person name="Chen C."/>
            <person name="Yanf M."/>
            <person name="Daum C."/>
            <person name="Ng V."/>
            <person name="Clum A."/>
            <person name="Ohm R."/>
            <person name="Martin F."/>
            <person name="Silar P."/>
            <person name="Natvig D."/>
            <person name="Lalanne C."/>
            <person name="Gautier V."/>
            <person name="Ament-Velasquez S.L."/>
            <person name="Kruys A."/>
            <person name="Hutchinson M.I."/>
            <person name="Powell A.J."/>
            <person name="Barry K."/>
            <person name="Miller A.N."/>
            <person name="Grigoriev I.V."/>
            <person name="Debuchy R."/>
            <person name="Gladieux P."/>
            <person name="Thoren M.H."/>
            <person name="Johannesson H."/>
        </authorList>
    </citation>
    <scope>NUCLEOTIDE SEQUENCE</scope>
    <source>
        <strain evidence="2">CBS 757.83</strain>
    </source>
</reference>
<gene>
    <name evidence="2" type="ORF">N658DRAFT_68992</name>
</gene>
<feature type="region of interest" description="Disordered" evidence="1">
    <location>
        <begin position="107"/>
        <end position="129"/>
    </location>
</feature>
<comment type="caution">
    <text evidence="2">The sequence shown here is derived from an EMBL/GenBank/DDBJ whole genome shotgun (WGS) entry which is preliminary data.</text>
</comment>
<organism evidence="2 3">
    <name type="scientific">Parathielavia hyrcaniae</name>
    <dbReference type="NCBI Taxonomy" id="113614"/>
    <lineage>
        <taxon>Eukaryota</taxon>
        <taxon>Fungi</taxon>
        <taxon>Dikarya</taxon>
        <taxon>Ascomycota</taxon>
        <taxon>Pezizomycotina</taxon>
        <taxon>Sordariomycetes</taxon>
        <taxon>Sordariomycetidae</taxon>
        <taxon>Sordariales</taxon>
        <taxon>Chaetomiaceae</taxon>
        <taxon>Parathielavia</taxon>
    </lineage>
</organism>
<evidence type="ECO:0000313" key="2">
    <source>
        <dbReference type="EMBL" id="KAK4101218.1"/>
    </source>
</evidence>
<keyword evidence="3" id="KW-1185">Reference proteome</keyword>
<name>A0AAN6T1E5_9PEZI</name>
<sequence length="187" mass="21025">MQLQRYTGVQYHHWQESRSHRDRSSSGRQQVSHPRGGVGVGGWGGIRSCHVLLALTIAHLNSSDDERFWQSRKPPLVVPVSGRQTSAPTKKTAHRHGLDFSRMRRCGRGVNRTIPPPTRNRPQPRAPTGRFGALLRRRKEKSAALSVRDACLANRTKCSLYPILGTTPRSQATVSLESVWRPEPLVR</sequence>
<evidence type="ECO:0000313" key="3">
    <source>
        <dbReference type="Proteomes" id="UP001305647"/>
    </source>
</evidence>
<dbReference type="AlphaFoldDB" id="A0AAN6T1E5"/>
<dbReference type="Proteomes" id="UP001305647">
    <property type="component" value="Unassembled WGS sequence"/>
</dbReference>
<proteinExistence type="predicted"/>
<protein>
    <submittedName>
        <fullName evidence="2">Uncharacterized protein</fullName>
    </submittedName>
</protein>
<evidence type="ECO:0000256" key="1">
    <source>
        <dbReference type="SAM" id="MobiDB-lite"/>
    </source>
</evidence>